<comment type="similarity">
    <text evidence="2">Belongs to the AAA ATPase family. BCS1 subfamily.</text>
</comment>
<proteinExistence type="inferred from homology"/>
<dbReference type="EMBL" id="PJQM01000337">
    <property type="protein sequence ID" value="RCI05641.1"/>
    <property type="molecule type" value="Genomic_DNA"/>
</dbReference>
<sequence>MTAAVKPITNISAVFNLLLTFLEKISDEDVWKSVLGERVVNLGQKYFGNDFVALSLAFYIAPILRMHWSQLMEKISKKVAPAGTISLKIYSTDTLYQCISQYVFDHGTARKDLQTGVAQYAEVSDRVATEVDDYDYDNDSQWCDHTNYSEFNDPDLAKVRLIPPSNFDEEIVYKGHLIKIEFKDASNIKGNEDSEHVLVSMSGRDTRKLHVILQEWSDDYNKNLASRHIYRSNGYSWMFERTLPFRDMDSIHLRDGQKDLLVRDMQTFKKRAEWYKKRGIPHRRGYLLYGPPGTGKTSTIQAIANELNLHIAIASCITDFNDSDLKSLIQCVPYNSIVVIEDIDHLFDSKEDDSRSNYHLLTMSGLLNIMDGMHSHEGSMIFMTCNNINKIQPALLRPGRIDLKLKFDYAAKEQIRDTYWRFMRLDEETSKPLIDEERVKAEKYADKFVGMIPTDYVTTAEIQSFFIDMLLEANYNNWTRDYIYEVMFERIPKFLKQVGSDREQAKKHDGIKDEEKSKETDSIESESEDEDQGKKKASKIEEV</sequence>
<dbReference type="Pfam" id="PF08740">
    <property type="entry name" value="BCS1_N"/>
    <property type="match status" value="1"/>
</dbReference>
<protein>
    <recommendedName>
        <fullName evidence="5">AAA+ ATPase domain-containing protein</fullName>
    </recommendedName>
</protein>
<dbReference type="Proteomes" id="UP000253551">
    <property type="component" value="Unassembled WGS sequence"/>
</dbReference>
<dbReference type="InterPro" id="IPR014851">
    <property type="entry name" value="BCS1_N"/>
</dbReference>
<dbReference type="InterPro" id="IPR003593">
    <property type="entry name" value="AAA+_ATPase"/>
</dbReference>
<comment type="subcellular location">
    <subcellularLocation>
        <location evidence="1">Mitochondrion inner membrane</location>
        <topology evidence="1">Single-pass membrane protein</topology>
    </subcellularLocation>
</comment>
<evidence type="ECO:0000256" key="3">
    <source>
        <dbReference type="ARBA" id="ARBA00022792"/>
    </source>
</evidence>
<name>A0A367KTW0_RHIST</name>
<dbReference type="InterPro" id="IPR050747">
    <property type="entry name" value="Mitochondrial_chaperone_BCS1"/>
</dbReference>
<gene>
    <name evidence="6" type="ORF">CU098_000021</name>
</gene>
<feature type="compositionally biased region" description="Acidic residues" evidence="4">
    <location>
        <begin position="522"/>
        <end position="531"/>
    </location>
</feature>
<dbReference type="GO" id="GO:0005524">
    <property type="term" value="F:ATP binding"/>
    <property type="evidence" value="ECO:0007669"/>
    <property type="project" value="InterPro"/>
</dbReference>
<evidence type="ECO:0000256" key="1">
    <source>
        <dbReference type="ARBA" id="ARBA00004434"/>
    </source>
</evidence>
<organism evidence="6 7">
    <name type="scientific">Rhizopus stolonifer</name>
    <name type="common">Rhizopus nigricans</name>
    <dbReference type="NCBI Taxonomy" id="4846"/>
    <lineage>
        <taxon>Eukaryota</taxon>
        <taxon>Fungi</taxon>
        <taxon>Fungi incertae sedis</taxon>
        <taxon>Mucoromycota</taxon>
        <taxon>Mucoromycotina</taxon>
        <taxon>Mucoromycetes</taxon>
        <taxon>Mucorales</taxon>
        <taxon>Mucorineae</taxon>
        <taxon>Rhizopodaceae</taxon>
        <taxon>Rhizopus</taxon>
    </lineage>
</organism>
<feature type="compositionally biased region" description="Basic and acidic residues" evidence="4">
    <location>
        <begin position="532"/>
        <end position="543"/>
    </location>
</feature>
<dbReference type="GO" id="GO:0005743">
    <property type="term" value="C:mitochondrial inner membrane"/>
    <property type="evidence" value="ECO:0007669"/>
    <property type="project" value="UniProtKB-SubCell"/>
</dbReference>
<dbReference type="AlphaFoldDB" id="A0A367KTW0"/>
<feature type="region of interest" description="Disordered" evidence="4">
    <location>
        <begin position="499"/>
        <end position="543"/>
    </location>
</feature>
<keyword evidence="3" id="KW-0999">Mitochondrion inner membrane</keyword>
<keyword evidence="3" id="KW-0496">Mitochondrion</keyword>
<dbReference type="STRING" id="4846.A0A367KTW0"/>
<evidence type="ECO:0000256" key="4">
    <source>
        <dbReference type="SAM" id="MobiDB-lite"/>
    </source>
</evidence>
<keyword evidence="3" id="KW-0472">Membrane</keyword>
<keyword evidence="7" id="KW-1185">Reference proteome</keyword>
<dbReference type="InterPro" id="IPR027417">
    <property type="entry name" value="P-loop_NTPase"/>
</dbReference>
<evidence type="ECO:0000313" key="7">
    <source>
        <dbReference type="Proteomes" id="UP000253551"/>
    </source>
</evidence>
<feature type="domain" description="AAA+ ATPase" evidence="5">
    <location>
        <begin position="282"/>
        <end position="411"/>
    </location>
</feature>
<evidence type="ECO:0000256" key="2">
    <source>
        <dbReference type="ARBA" id="ARBA00007448"/>
    </source>
</evidence>
<accession>A0A367KTW0</accession>
<dbReference type="Gene3D" id="3.40.50.300">
    <property type="entry name" value="P-loop containing nucleotide triphosphate hydrolases"/>
    <property type="match status" value="1"/>
</dbReference>
<dbReference type="OrthoDB" id="10251412at2759"/>
<dbReference type="SUPFAM" id="SSF52540">
    <property type="entry name" value="P-loop containing nucleoside triphosphate hydrolases"/>
    <property type="match status" value="1"/>
</dbReference>
<dbReference type="GO" id="GO:0016887">
    <property type="term" value="F:ATP hydrolysis activity"/>
    <property type="evidence" value="ECO:0007669"/>
    <property type="project" value="InterPro"/>
</dbReference>
<evidence type="ECO:0000313" key="6">
    <source>
        <dbReference type="EMBL" id="RCI05641.1"/>
    </source>
</evidence>
<evidence type="ECO:0000259" key="5">
    <source>
        <dbReference type="SMART" id="SM00382"/>
    </source>
</evidence>
<feature type="compositionally biased region" description="Basic and acidic residues" evidence="4">
    <location>
        <begin position="499"/>
        <end position="521"/>
    </location>
</feature>
<feature type="non-terminal residue" evidence="6">
    <location>
        <position position="543"/>
    </location>
</feature>
<dbReference type="PANTHER" id="PTHR23070">
    <property type="entry name" value="BCS1 AAA-TYPE ATPASE"/>
    <property type="match status" value="1"/>
</dbReference>
<dbReference type="InterPro" id="IPR003959">
    <property type="entry name" value="ATPase_AAA_core"/>
</dbReference>
<dbReference type="SMART" id="SM00382">
    <property type="entry name" value="AAA"/>
    <property type="match status" value="1"/>
</dbReference>
<reference evidence="6 7" key="1">
    <citation type="journal article" date="2018" name="G3 (Bethesda)">
        <title>Phylogenetic and Phylogenomic Definition of Rhizopus Species.</title>
        <authorList>
            <person name="Gryganskyi A.P."/>
            <person name="Golan J."/>
            <person name="Dolatabadi S."/>
            <person name="Mondo S."/>
            <person name="Robb S."/>
            <person name="Idnurm A."/>
            <person name="Muszewska A."/>
            <person name="Steczkiewicz K."/>
            <person name="Masonjones S."/>
            <person name="Liao H.L."/>
            <person name="Gajdeczka M.T."/>
            <person name="Anike F."/>
            <person name="Vuek A."/>
            <person name="Anishchenko I.M."/>
            <person name="Voigt K."/>
            <person name="de Hoog G.S."/>
            <person name="Smith M.E."/>
            <person name="Heitman J."/>
            <person name="Vilgalys R."/>
            <person name="Stajich J.E."/>
        </authorList>
    </citation>
    <scope>NUCLEOTIDE SEQUENCE [LARGE SCALE GENOMIC DNA]</scope>
    <source>
        <strain evidence="6 7">LSU 92-RS-03</strain>
    </source>
</reference>
<dbReference type="Pfam" id="PF00004">
    <property type="entry name" value="AAA"/>
    <property type="match status" value="1"/>
</dbReference>
<comment type="caution">
    <text evidence="6">The sequence shown here is derived from an EMBL/GenBank/DDBJ whole genome shotgun (WGS) entry which is preliminary data.</text>
</comment>